<dbReference type="PANTHER" id="PTHR24223">
    <property type="entry name" value="ATP-BINDING CASSETTE SUB-FAMILY C"/>
    <property type="match status" value="1"/>
</dbReference>
<reference evidence="3" key="1">
    <citation type="journal article" date="2023" name="Plant J.">
        <title>Genome sequences and population genomics provide insights into the demographic history, inbreeding, and mutation load of two 'living fossil' tree species of Dipteronia.</title>
        <authorList>
            <person name="Feng Y."/>
            <person name="Comes H.P."/>
            <person name="Chen J."/>
            <person name="Zhu S."/>
            <person name="Lu R."/>
            <person name="Zhang X."/>
            <person name="Li P."/>
            <person name="Qiu J."/>
            <person name="Olsen K.M."/>
            <person name="Qiu Y."/>
        </authorList>
    </citation>
    <scope>NUCLEOTIDE SEQUENCE</scope>
    <source>
        <strain evidence="3">KIB01</strain>
    </source>
</reference>
<evidence type="ECO:0000256" key="2">
    <source>
        <dbReference type="ARBA" id="ARBA00022840"/>
    </source>
</evidence>
<dbReference type="Proteomes" id="UP001280121">
    <property type="component" value="Unassembled WGS sequence"/>
</dbReference>
<dbReference type="GO" id="GO:0042626">
    <property type="term" value="F:ATPase-coupled transmembrane transporter activity"/>
    <property type="evidence" value="ECO:0007669"/>
    <property type="project" value="TreeGrafter"/>
</dbReference>
<evidence type="ECO:0000313" key="3">
    <source>
        <dbReference type="EMBL" id="KAK2638832.1"/>
    </source>
</evidence>
<dbReference type="EMBL" id="JANJYI010000008">
    <property type="protein sequence ID" value="KAK2638832.1"/>
    <property type="molecule type" value="Genomic_DNA"/>
</dbReference>
<dbReference type="PANTHER" id="PTHR24223:SF181">
    <property type="entry name" value="ABC TRANSPORTER C FAMILY MEMBER 3"/>
    <property type="match status" value="1"/>
</dbReference>
<gene>
    <name evidence="3" type="ORF">Ddye_026627</name>
</gene>
<proteinExistence type="predicted"/>
<name>A0AAD9TN28_9ROSI</name>
<dbReference type="InterPro" id="IPR050173">
    <property type="entry name" value="ABC_transporter_C-like"/>
</dbReference>
<dbReference type="GO" id="GO:0016020">
    <property type="term" value="C:membrane"/>
    <property type="evidence" value="ECO:0007669"/>
    <property type="project" value="TreeGrafter"/>
</dbReference>
<protein>
    <submittedName>
        <fullName evidence="3">Uncharacterized protein</fullName>
    </submittedName>
</protein>
<accession>A0AAD9TN28</accession>
<keyword evidence="1" id="KW-0547">Nucleotide-binding</keyword>
<comment type="caution">
    <text evidence="3">The sequence shown here is derived from an EMBL/GenBank/DDBJ whole genome shotgun (WGS) entry which is preliminary data.</text>
</comment>
<evidence type="ECO:0000256" key="1">
    <source>
        <dbReference type="ARBA" id="ARBA00022741"/>
    </source>
</evidence>
<dbReference type="AlphaFoldDB" id="A0AAD9TN28"/>
<keyword evidence="2" id="KW-0067">ATP-binding</keyword>
<organism evidence="3 4">
    <name type="scientific">Dipteronia dyeriana</name>
    <dbReference type="NCBI Taxonomy" id="168575"/>
    <lineage>
        <taxon>Eukaryota</taxon>
        <taxon>Viridiplantae</taxon>
        <taxon>Streptophyta</taxon>
        <taxon>Embryophyta</taxon>
        <taxon>Tracheophyta</taxon>
        <taxon>Spermatophyta</taxon>
        <taxon>Magnoliopsida</taxon>
        <taxon>eudicotyledons</taxon>
        <taxon>Gunneridae</taxon>
        <taxon>Pentapetalae</taxon>
        <taxon>rosids</taxon>
        <taxon>malvids</taxon>
        <taxon>Sapindales</taxon>
        <taxon>Sapindaceae</taxon>
        <taxon>Hippocastanoideae</taxon>
        <taxon>Acereae</taxon>
        <taxon>Dipteronia</taxon>
    </lineage>
</organism>
<keyword evidence="4" id="KW-1185">Reference proteome</keyword>
<evidence type="ECO:0000313" key="4">
    <source>
        <dbReference type="Proteomes" id="UP001280121"/>
    </source>
</evidence>
<dbReference type="GO" id="GO:0005524">
    <property type="term" value="F:ATP binding"/>
    <property type="evidence" value="ECO:0007669"/>
    <property type="project" value="UniProtKB-KW"/>
</dbReference>
<sequence length="187" mass="20576">MKDGIITQAGKNGDILNSGTEFMGLVGAHKQALSTLGFIEGGPGSERIGINKENGGSSINLVFEREENKVSQNDKSDDVAGRKGQLVQQEEREKGKVGFLVYWKYITEAYNGALVPFILLAQILFEILQIGSNYWMAWATPVSKDFYIALAIGSSFCILPRETLLVTAGYKTATLLFNKMQPQVDEF</sequence>